<dbReference type="AlphaFoldDB" id="A0A8T1BDZ1"/>
<proteinExistence type="predicted"/>
<dbReference type="EMBL" id="RCMK01001137">
    <property type="protein sequence ID" value="KAG2900991.1"/>
    <property type="molecule type" value="Genomic_DNA"/>
</dbReference>
<sequence length="199" mass="22525">MNCYGWVEWTVKANLHLMFCENALARRYTNLEPISVETLSATMEGVTLLVEAAIGDELPDGFDLMLDGWSHASEHYVAVFAWDAGMRLLETAGLLEVLGRRQLFYFALLEFLDAEDEDIMDLPPSPARNRRLKKLHAELKDIESVSKALQAEDVNLLYVRVWFDELIAAHPAFVAYTSNFDHVQILSSAPTLSRAVFVF</sequence>
<dbReference type="PANTHER" id="PTHR40866">
    <property type="entry name" value="BED-TYPE DOMAIN-CONTAINING PROTEIN"/>
    <property type="match status" value="1"/>
</dbReference>
<evidence type="ECO:0000313" key="5">
    <source>
        <dbReference type="EMBL" id="KAG3203730.1"/>
    </source>
</evidence>
<dbReference type="EMBL" id="RCMG01001961">
    <property type="protein sequence ID" value="KAG2816939.1"/>
    <property type="molecule type" value="Genomic_DNA"/>
</dbReference>
<accession>A0A8T1BDZ1</accession>
<evidence type="ECO:0000313" key="6">
    <source>
        <dbReference type="Proteomes" id="UP000736787"/>
    </source>
</evidence>
<dbReference type="PANTHER" id="PTHR40866:SF1">
    <property type="entry name" value="BED-TYPE DOMAIN-CONTAINING PROTEIN"/>
    <property type="match status" value="1"/>
</dbReference>
<evidence type="ECO:0000313" key="1">
    <source>
        <dbReference type="EMBL" id="KAG2816939.1"/>
    </source>
</evidence>
<dbReference type="Proteomes" id="UP000736787">
    <property type="component" value="Unassembled WGS sequence"/>
</dbReference>
<dbReference type="VEuPathDB" id="FungiDB:PC110_g9801"/>
<dbReference type="Proteomes" id="UP000697107">
    <property type="component" value="Unassembled WGS sequence"/>
</dbReference>
<dbReference type="EMBL" id="RCMV01002244">
    <property type="protein sequence ID" value="KAG3203730.1"/>
    <property type="molecule type" value="Genomic_DNA"/>
</dbReference>
<reference evidence="3" key="1">
    <citation type="submission" date="2018-10" db="EMBL/GenBank/DDBJ databases">
        <title>Effector identification in a new, highly contiguous assembly of the strawberry crown rot pathogen Phytophthora cactorum.</title>
        <authorList>
            <person name="Armitage A.D."/>
            <person name="Nellist C.F."/>
            <person name="Bates H."/>
            <person name="Vickerstaff R.J."/>
            <person name="Harrison R.J."/>
        </authorList>
    </citation>
    <scope>NUCLEOTIDE SEQUENCE</scope>
    <source>
        <strain evidence="1">15-7</strain>
        <strain evidence="2">4032</strain>
        <strain evidence="3">4040</strain>
        <strain evidence="4">P415</strain>
        <strain evidence="5">P421</strain>
    </source>
</reference>
<dbReference type="EMBL" id="RCML01000022">
    <property type="protein sequence ID" value="KAG2997812.1"/>
    <property type="molecule type" value="Genomic_DNA"/>
</dbReference>
<name>A0A8T1BDZ1_9STRA</name>
<evidence type="ECO:0000313" key="3">
    <source>
        <dbReference type="EMBL" id="KAG2900991.1"/>
    </source>
</evidence>
<evidence type="ECO:0000313" key="2">
    <source>
        <dbReference type="EMBL" id="KAG2899878.1"/>
    </source>
</evidence>
<gene>
    <name evidence="1" type="ORF">PC113_g23030</name>
    <name evidence="2" type="ORF">PC115_g16402</name>
    <name evidence="3" type="ORF">PC117_g21835</name>
    <name evidence="4" type="ORF">PC118_g1707</name>
    <name evidence="5" type="ORF">PC129_g22774</name>
</gene>
<evidence type="ECO:0000313" key="4">
    <source>
        <dbReference type="EMBL" id="KAG2997812.1"/>
    </source>
</evidence>
<protein>
    <submittedName>
        <fullName evidence="3">Uncharacterized protein</fullName>
    </submittedName>
</protein>
<dbReference type="VEuPathDB" id="FungiDB:PC110_g3373"/>
<comment type="caution">
    <text evidence="3">The sequence shown here is derived from an EMBL/GenBank/DDBJ whole genome shotgun (WGS) entry which is preliminary data.</text>
</comment>
<dbReference type="Proteomes" id="UP000735874">
    <property type="component" value="Unassembled WGS sequence"/>
</dbReference>
<dbReference type="Proteomes" id="UP000774804">
    <property type="component" value="Unassembled WGS sequence"/>
</dbReference>
<dbReference type="Proteomes" id="UP000760860">
    <property type="component" value="Unassembled WGS sequence"/>
</dbReference>
<organism evidence="3 6">
    <name type="scientific">Phytophthora cactorum</name>
    <dbReference type="NCBI Taxonomy" id="29920"/>
    <lineage>
        <taxon>Eukaryota</taxon>
        <taxon>Sar</taxon>
        <taxon>Stramenopiles</taxon>
        <taxon>Oomycota</taxon>
        <taxon>Peronosporomycetes</taxon>
        <taxon>Peronosporales</taxon>
        <taxon>Peronosporaceae</taxon>
        <taxon>Phytophthora</taxon>
    </lineage>
</organism>
<dbReference type="EMBL" id="RCMI01000715">
    <property type="protein sequence ID" value="KAG2899878.1"/>
    <property type="molecule type" value="Genomic_DNA"/>
</dbReference>